<name>A0A9X1MX55_9GAMM</name>
<dbReference type="EMBL" id="JAJNAG010000006">
    <property type="protein sequence ID" value="MCD1125397.1"/>
    <property type="molecule type" value="Genomic_DNA"/>
</dbReference>
<gene>
    <name evidence="4" type="ORF">LPW36_05050</name>
</gene>
<protein>
    <submittedName>
        <fullName evidence="4">Autotransporter domain-containing protein</fullName>
    </submittedName>
</protein>
<keyword evidence="5" id="KW-1185">Reference proteome</keyword>
<evidence type="ECO:0000313" key="5">
    <source>
        <dbReference type="Proteomes" id="UP001139171"/>
    </source>
</evidence>
<comment type="caution">
    <text evidence="4">The sequence shown here is derived from an EMBL/GenBank/DDBJ whole genome shotgun (WGS) entry which is preliminary data.</text>
</comment>
<dbReference type="SUPFAM" id="SSF103515">
    <property type="entry name" value="Autotransporter"/>
    <property type="match status" value="1"/>
</dbReference>
<evidence type="ECO:0000313" key="4">
    <source>
        <dbReference type="EMBL" id="MCD1125397.1"/>
    </source>
</evidence>
<keyword evidence="2" id="KW-0732">Signal</keyword>
<evidence type="ECO:0000256" key="2">
    <source>
        <dbReference type="SAM" id="SignalP"/>
    </source>
</evidence>
<sequence>MKKLIIPLSLPILLLGPSAEATDNYLVSNLKGTSVFQVTFFDQDEAPEVHPDAEPIPASTWTLNDQLKTKVLYGINYWAEVINPRPGQLPVLIDITTINEENAAAGSEFVYEDQYSLTALQAALLGQDPGTSPLGSHAQMVLGKMDYDTLDYVPSLLPRSTTQADTFSIALHELAHSLGINSNISGQTNQFDEEQDDESEEDGETTADTPATDTDTPASDTPSTPNSDTANTPIAPDSGTEDSKPYSSSTYGSWVTHLRDDNGRPMQPNQAILCSACENPYSDDAFDVRQDKGYFTGQYVSEVLAGAMPGVPVKMLGNDGKIDTDYMSHIELKNSLMSHQNYRNYTTFMEAELAVLQDMGYQIERRNFFGFSVYGDNQTIINQHGYSLWDADGQTYVPDQYNTSTLGLGLHIYGSNNQLHQAADILTSGAGSAGIRVDGENNTLIIEPETRVYADGLNGRGVMFTYGKEHNFIHRGDIQANGDMGIAALFDFGNNLLGNTTEYRGSFIHYVNSEAADLLPELDGALVDNVDISGRLAGKDAAIYISPNALVNNINILSGARLEGGIYSDYNQKDDSGQQRLTQLTFGKLADDSGRSTDEADANFNLRYDNNISGINNLALNLLGGKTSLNGTHQVYSVNVEPGAILGGNSKYTLNNDGLFSNHGVVAPGNSMGRIDIQGNYQQGQNGQLLLEIASDGSSDIFTVSGTADLNGQLTFVPQAGWYPSGWTQNTHNMLSFGSTVGEFSEANSQLESSTLKLQITPQSNGLYQLSMLRDNNAYSQYALDDNARRVGRALDQIVINAQSDLQSLFSALDFTNSATIANALNQLSPANYSAMFASSLNREQQIADIISAQNTPTADSSEAGPRAFAIPFGGGFWQDRQGNSVGYNASSYGIIFGAEKPNEADPNWTLGFHGAVSGQTVKVKSPENGTGKTTAFNLGLHTRYAQDPMAGLYLFGNGRIGIEDGSMDHSVRIGNYRTNNQSDWTGLSGSLMAGGGYNWALTPELSAGPVAALNYTVLSHPDISENGCGSACLKLDAKTYNSLRSSIGIGSTLDLSKATGKGIKANLQLTWNHEYLDTDLVQNASFSGYDNVSFSSKNRITGRDSAGVQGNLSYQINKDVTVSVGVSSDLFRSGYNSVSGNASVNWRF</sequence>
<evidence type="ECO:0000256" key="1">
    <source>
        <dbReference type="SAM" id="MobiDB-lite"/>
    </source>
</evidence>
<feature type="compositionally biased region" description="Low complexity" evidence="1">
    <location>
        <begin position="206"/>
        <end position="230"/>
    </location>
</feature>
<feature type="compositionally biased region" description="Acidic residues" evidence="1">
    <location>
        <begin position="191"/>
        <end position="205"/>
    </location>
</feature>
<dbReference type="Proteomes" id="UP001139171">
    <property type="component" value="Unassembled WGS sequence"/>
</dbReference>
<feature type="region of interest" description="Disordered" evidence="1">
    <location>
        <begin position="182"/>
        <end position="251"/>
    </location>
</feature>
<dbReference type="InterPro" id="IPR011050">
    <property type="entry name" value="Pectin_lyase_fold/virulence"/>
</dbReference>
<dbReference type="SMART" id="SM00869">
    <property type="entry name" value="Autotransporter"/>
    <property type="match status" value="1"/>
</dbReference>
<accession>A0A9X1MX55</accession>
<dbReference type="RefSeq" id="WP_230608342.1">
    <property type="nucleotide sequence ID" value="NZ_JAJNAG010000006.1"/>
</dbReference>
<proteinExistence type="predicted"/>
<dbReference type="PROSITE" id="PS51208">
    <property type="entry name" value="AUTOTRANSPORTER"/>
    <property type="match status" value="1"/>
</dbReference>
<dbReference type="AlphaFoldDB" id="A0A9X1MX55"/>
<feature type="chain" id="PRO_5040803738" evidence="2">
    <location>
        <begin position="22"/>
        <end position="1149"/>
    </location>
</feature>
<dbReference type="Pfam" id="PF03797">
    <property type="entry name" value="Autotransporter"/>
    <property type="match status" value="1"/>
</dbReference>
<dbReference type="SUPFAM" id="SSF51126">
    <property type="entry name" value="Pectin lyase-like"/>
    <property type="match status" value="1"/>
</dbReference>
<reference evidence="4" key="1">
    <citation type="submission" date="2021-11" db="EMBL/GenBank/DDBJ databases">
        <title>Jinshanibacter sp. isolated from one year old Eriocheir sinensis.</title>
        <authorList>
            <person name="Li J.-Y."/>
            <person name="He W."/>
            <person name="Gao T.-H."/>
        </authorList>
    </citation>
    <scope>NUCLEOTIDE SEQUENCE</scope>
    <source>
        <strain evidence="4">LJY008</strain>
    </source>
</reference>
<dbReference type="InterPro" id="IPR036709">
    <property type="entry name" value="Autotransporte_beta_dom_sf"/>
</dbReference>
<evidence type="ECO:0000259" key="3">
    <source>
        <dbReference type="PROSITE" id="PS51208"/>
    </source>
</evidence>
<feature type="signal peptide" evidence="2">
    <location>
        <begin position="1"/>
        <end position="21"/>
    </location>
</feature>
<dbReference type="Gene3D" id="2.40.128.130">
    <property type="entry name" value="Autotransporter beta-domain"/>
    <property type="match status" value="1"/>
</dbReference>
<dbReference type="InterPro" id="IPR005546">
    <property type="entry name" value="Autotransporte_beta"/>
</dbReference>
<feature type="domain" description="Autotransporter" evidence="3">
    <location>
        <begin position="861"/>
        <end position="1149"/>
    </location>
</feature>
<organism evidence="4 5">
    <name type="scientific">Limnobaculum eriocheiris</name>
    <dbReference type="NCBI Taxonomy" id="2897391"/>
    <lineage>
        <taxon>Bacteria</taxon>
        <taxon>Pseudomonadati</taxon>
        <taxon>Pseudomonadota</taxon>
        <taxon>Gammaproteobacteria</taxon>
        <taxon>Enterobacterales</taxon>
        <taxon>Budviciaceae</taxon>
        <taxon>Limnobaculum</taxon>
    </lineage>
</organism>